<gene>
    <name evidence="1" type="ORF">HOLleu_10981</name>
</gene>
<dbReference type="AlphaFoldDB" id="A0A9Q1CFK1"/>
<reference evidence="1" key="1">
    <citation type="submission" date="2021-10" db="EMBL/GenBank/DDBJ databases">
        <title>Tropical sea cucumber genome reveals ecological adaptation and Cuvierian tubules defense mechanism.</title>
        <authorList>
            <person name="Chen T."/>
        </authorList>
    </citation>
    <scope>NUCLEOTIDE SEQUENCE</scope>
    <source>
        <strain evidence="1">Nanhai2018</strain>
        <tissue evidence="1">Muscle</tissue>
    </source>
</reference>
<name>A0A9Q1CFK1_HOLLE</name>
<accession>A0A9Q1CFK1</accession>
<dbReference type="Proteomes" id="UP001152320">
    <property type="component" value="Chromosome 4"/>
</dbReference>
<proteinExistence type="predicted"/>
<sequence length="82" mass="9108">MTELEGCTSNGSGWSEISKMKVQKAALKSAFTRARNKFIDAIQNYDIDLPTVKDAWKRVDNAQEAAQNLMITLSEASVEIND</sequence>
<keyword evidence="2" id="KW-1185">Reference proteome</keyword>
<evidence type="ECO:0000313" key="2">
    <source>
        <dbReference type="Proteomes" id="UP001152320"/>
    </source>
</evidence>
<dbReference type="EMBL" id="JAIZAY010000004">
    <property type="protein sequence ID" value="KAJ8043745.1"/>
    <property type="molecule type" value="Genomic_DNA"/>
</dbReference>
<organism evidence="1 2">
    <name type="scientific">Holothuria leucospilota</name>
    <name type="common">Black long sea cucumber</name>
    <name type="synonym">Mertensiothuria leucospilota</name>
    <dbReference type="NCBI Taxonomy" id="206669"/>
    <lineage>
        <taxon>Eukaryota</taxon>
        <taxon>Metazoa</taxon>
        <taxon>Echinodermata</taxon>
        <taxon>Eleutherozoa</taxon>
        <taxon>Echinozoa</taxon>
        <taxon>Holothuroidea</taxon>
        <taxon>Aspidochirotacea</taxon>
        <taxon>Aspidochirotida</taxon>
        <taxon>Holothuriidae</taxon>
        <taxon>Holothuria</taxon>
    </lineage>
</organism>
<comment type="caution">
    <text evidence="1">The sequence shown here is derived from an EMBL/GenBank/DDBJ whole genome shotgun (WGS) entry which is preliminary data.</text>
</comment>
<protein>
    <submittedName>
        <fullName evidence="1">Uncharacterized protein</fullName>
    </submittedName>
</protein>
<evidence type="ECO:0000313" key="1">
    <source>
        <dbReference type="EMBL" id="KAJ8043745.1"/>
    </source>
</evidence>